<evidence type="ECO:0000313" key="1">
    <source>
        <dbReference type="EMBL" id="DAG02466.1"/>
    </source>
</evidence>
<proteinExistence type="predicted"/>
<reference evidence="1" key="1">
    <citation type="journal article" date="2021" name="Proc. Natl. Acad. Sci. U.S.A.">
        <title>A Catalog of Tens of Thousands of Viruses from Human Metagenomes Reveals Hidden Associations with Chronic Diseases.</title>
        <authorList>
            <person name="Tisza M.J."/>
            <person name="Buck C.B."/>
        </authorList>
    </citation>
    <scope>NUCLEOTIDE SEQUENCE</scope>
    <source>
        <strain evidence="1">CtXt06</strain>
    </source>
</reference>
<protein>
    <submittedName>
        <fullName evidence="1">Uncharacterized protein</fullName>
    </submittedName>
</protein>
<dbReference type="EMBL" id="BK016209">
    <property type="protein sequence ID" value="DAG02466.1"/>
    <property type="molecule type" value="Genomic_DNA"/>
</dbReference>
<accession>A0A8S5V6T8</accession>
<name>A0A8S5V6T8_9CAUD</name>
<organism evidence="1">
    <name type="scientific">CrAss-like virus sp. ctXt06</name>
    <dbReference type="NCBI Taxonomy" id="2825837"/>
    <lineage>
        <taxon>Viruses</taxon>
        <taxon>Duplodnaviria</taxon>
        <taxon>Heunggongvirae</taxon>
        <taxon>Uroviricota</taxon>
        <taxon>Caudoviricetes</taxon>
        <taxon>Crassvirales</taxon>
    </lineage>
</organism>
<sequence>MGLQRLYGVGISNIYYKENGNIRLIYYIDGDGMSGAGQVNIKIELDNVPVANGNVDASMPLGRTYITTTVPLSSRVPGSTHNIKVTGTKNGVVKTASKSNTFPVQADLDKIDIRFTHRETIPEKILTDTFSFINIGNFGGVRFSIDEDVTDSSTKYETNSVQTIANDDKKSHVINYRYKCGDLVATKSYTVDHSTSEPEHRVPYVYPNPVLTQVDNNHYEIVIHDFVNDGSRYGVTDTSKIKVRVIYNNKYIDFDYASFTNNKLKVELNYSTKITCFVYNTEYSTDKSEDVILNFVYKLPEVKMLPPDITWWTQKTPDGNIKRFGVLVSTRFDEIINLNSVEFPNINKTDGDGMLYTIYTTDGSIPNLNNTEDKIPGNTNLRINGNHIVYFRNVFVYSDTKRNPTYSDSVRFVYNISGEENPFYFDYQKPSLEPPSNICSYLDVIYNNDYNNSKSLESINYILNYFDNRYSLDAKNIYNVAEDGLRRRYAGYYLDVYTDETQAINLKLSDASNDTDENNKDSFNHYDDYKFAKFDKGSWNFNYFRNGFNRGNTELSETELVRACNYIYYNPSTKQNEVHAITEEDLKKSPLYKSDNRSLIYGKYIVTRFIFNNDNAAHRFKLENITFNIQQY</sequence>